<protein>
    <recommendedName>
        <fullName evidence="1">Up-regulator of cell proliferation-like domain-containing protein</fullName>
    </recommendedName>
</protein>
<comment type="caution">
    <text evidence="2">The sequence shown here is derived from an EMBL/GenBank/DDBJ whole genome shotgun (WGS) entry which is preliminary data.</text>
</comment>
<keyword evidence="3" id="KW-1185">Reference proteome</keyword>
<accession>A0AAN8QPZ6</accession>
<evidence type="ECO:0000259" key="1">
    <source>
        <dbReference type="Pfam" id="PF25496"/>
    </source>
</evidence>
<feature type="non-terminal residue" evidence="2">
    <location>
        <position position="189"/>
    </location>
</feature>
<dbReference type="EMBL" id="JAGTTL010000015">
    <property type="protein sequence ID" value="KAK6311780.1"/>
    <property type="molecule type" value="Genomic_DNA"/>
</dbReference>
<reference evidence="2 3" key="1">
    <citation type="submission" date="2021-04" db="EMBL/GenBank/DDBJ databases">
        <authorList>
            <person name="De Guttry C."/>
            <person name="Zahm M."/>
            <person name="Klopp C."/>
            <person name="Cabau C."/>
            <person name="Louis A."/>
            <person name="Berthelot C."/>
            <person name="Parey E."/>
            <person name="Roest Crollius H."/>
            <person name="Montfort J."/>
            <person name="Robinson-Rechavi M."/>
            <person name="Bucao C."/>
            <person name="Bouchez O."/>
            <person name="Gislard M."/>
            <person name="Lluch J."/>
            <person name="Milhes M."/>
            <person name="Lampietro C."/>
            <person name="Lopez Roques C."/>
            <person name="Donnadieu C."/>
            <person name="Braasch I."/>
            <person name="Desvignes T."/>
            <person name="Postlethwait J."/>
            <person name="Bobe J."/>
            <person name="Wedekind C."/>
            <person name="Guiguen Y."/>
        </authorList>
    </citation>
    <scope>NUCLEOTIDE SEQUENCE [LARGE SCALE GENOMIC DNA]</scope>
    <source>
        <strain evidence="2">Cs_M1</strain>
        <tissue evidence="2">Blood</tissue>
    </source>
</reference>
<dbReference type="Proteomes" id="UP001356427">
    <property type="component" value="Unassembled WGS sequence"/>
</dbReference>
<gene>
    <name evidence="2" type="ORF">J4Q44_G00174440</name>
</gene>
<dbReference type="Pfam" id="PF25496">
    <property type="entry name" value="URGCP"/>
    <property type="match status" value="1"/>
</dbReference>
<dbReference type="PANTHER" id="PTHR22796">
    <property type="entry name" value="URG4-RELATED"/>
    <property type="match status" value="1"/>
</dbReference>
<dbReference type="PANTHER" id="PTHR22796:SF6">
    <property type="entry name" value="INTERFERON-INDUCED VERY LARGE GTPASE 1-RELATED"/>
    <property type="match status" value="1"/>
</dbReference>
<dbReference type="InterPro" id="IPR057365">
    <property type="entry name" value="URGCP"/>
</dbReference>
<sequence>MRLEEIDGSLNENNIPENIQLAKVEELMCRLHLQDKYQDKLTTEDFLNIGSSAQHQHEPQTENKLALTFLQRLLMLDYRARYIPVREENSEMHDTNDNRSDNAETEESAFDALFNKNTVSGDIKRNTHVHPMDVQMAVFHCSDSFLRQFMVTKLSLCQYALPLLVPNPFTKEIQCPLWTFRQIRKTWKS</sequence>
<proteinExistence type="predicted"/>
<feature type="domain" description="Up-regulator of cell proliferation-like" evidence="1">
    <location>
        <begin position="129"/>
        <end position="189"/>
    </location>
</feature>
<name>A0AAN8QPZ6_9TELE</name>
<dbReference type="AlphaFoldDB" id="A0AAN8QPZ6"/>
<organism evidence="2 3">
    <name type="scientific">Coregonus suidteri</name>
    <dbReference type="NCBI Taxonomy" id="861788"/>
    <lineage>
        <taxon>Eukaryota</taxon>
        <taxon>Metazoa</taxon>
        <taxon>Chordata</taxon>
        <taxon>Craniata</taxon>
        <taxon>Vertebrata</taxon>
        <taxon>Euteleostomi</taxon>
        <taxon>Actinopterygii</taxon>
        <taxon>Neopterygii</taxon>
        <taxon>Teleostei</taxon>
        <taxon>Protacanthopterygii</taxon>
        <taxon>Salmoniformes</taxon>
        <taxon>Salmonidae</taxon>
        <taxon>Coregoninae</taxon>
        <taxon>Coregonus</taxon>
    </lineage>
</organism>
<evidence type="ECO:0000313" key="3">
    <source>
        <dbReference type="Proteomes" id="UP001356427"/>
    </source>
</evidence>
<evidence type="ECO:0000313" key="2">
    <source>
        <dbReference type="EMBL" id="KAK6311780.1"/>
    </source>
</evidence>